<dbReference type="Proteomes" id="UP000230233">
    <property type="component" value="Chromosome IV"/>
</dbReference>
<name>A0A2G5U215_9PELO</name>
<reference evidence="2" key="1">
    <citation type="submission" date="2017-10" db="EMBL/GenBank/DDBJ databases">
        <title>Rapid genome shrinkage in a self-fertile nematode reveals novel sperm competition proteins.</title>
        <authorList>
            <person name="Yin D."/>
            <person name="Schwarz E.M."/>
            <person name="Thomas C.G."/>
            <person name="Felde R.L."/>
            <person name="Korf I.F."/>
            <person name="Cutter A.D."/>
            <person name="Schartner C.M."/>
            <person name="Ralston E.J."/>
            <person name="Meyer B.J."/>
            <person name="Haag E.S."/>
        </authorList>
    </citation>
    <scope>NUCLEOTIDE SEQUENCE [LARGE SCALE GENOMIC DNA]</scope>
    <source>
        <strain evidence="2">JU1422</strain>
    </source>
</reference>
<proteinExistence type="predicted"/>
<accession>A0A2G5U215</accession>
<evidence type="ECO:0000313" key="2">
    <source>
        <dbReference type="Proteomes" id="UP000230233"/>
    </source>
</evidence>
<dbReference type="EMBL" id="PDUG01000004">
    <property type="protein sequence ID" value="PIC33585.1"/>
    <property type="molecule type" value="Genomic_DNA"/>
</dbReference>
<dbReference type="AlphaFoldDB" id="A0A2G5U215"/>
<protein>
    <submittedName>
        <fullName evidence="1">Uncharacterized protein</fullName>
    </submittedName>
</protein>
<comment type="caution">
    <text evidence="1">The sequence shown here is derived from an EMBL/GenBank/DDBJ whole genome shotgun (WGS) entry which is preliminary data.</text>
</comment>
<keyword evidence="2" id="KW-1185">Reference proteome</keyword>
<organism evidence="1 2">
    <name type="scientific">Caenorhabditis nigoni</name>
    <dbReference type="NCBI Taxonomy" id="1611254"/>
    <lineage>
        <taxon>Eukaryota</taxon>
        <taxon>Metazoa</taxon>
        <taxon>Ecdysozoa</taxon>
        <taxon>Nematoda</taxon>
        <taxon>Chromadorea</taxon>
        <taxon>Rhabditida</taxon>
        <taxon>Rhabditina</taxon>
        <taxon>Rhabditomorpha</taxon>
        <taxon>Rhabditoidea</taxon>
        <taxon>Rhabditidae</taxon>
        <taxon>Peloderinae</taxon>
        <taxon>Caenorhabditis</taxon>
    </lineage>
</organism>
<gene>
    <name evidence="1" type="primary">Cnig_chr_IV.g13512</name>
    <name evidence="1" type="ORF">B9Z55_013512</name>
</gene>
<evidence type="ECO:0000313" key="1">
    <source>
        <dbReference type="EMBL" id="PIC33585.1"/>
    </source>
</evidence>
<sequence length="68" mass="7899">MGGYTKSTLLRYVRADNRETEDYRVGNCDDESGETHNVTFYCDFSTLQWRLTNNNVAVLTFNQVAKRI</sequence>